<proteinExistence type="inferred from homology"/>
<comment type="similarity">
    <text evidence="1 4 5">Belongs to the universal ribosomal protein uL15 family.</text>
</comment>
<dbReference type="OrthoDB" id="9810293at2"/>
<dbReference type="InterPro" id="IPR036227">
    <property type="entry name" value="Ribosomal_uL15/eL18_sf"/>
</dbReference>
<dbReference type="PANTHER" id="PTHR12934:SF11">
    <property type="entry name" value="LARGE RIBOSOMAL SUBUNIT PROTEIN UL15M"/>
    <property type="match status" value="1"/>
</dbReference>
<evidence type="ECO:0000259" key="7">
    <source>
        <dbReference type="Pfam" id="PF00828"/>
    </source>
</evidence>
<dbReference type="InterPro" id="IPR021131">
    <property type="entry name" value="Ribosomal_uL15/eL18"/>
</dbReference>
<dbReference type="GO" id="GO:0003735">
    <property type="term" value="F:structural constituent of ribosome"/>
    <property type="evidence" value="ECO:0007669"/>
    <property type="project" value="InterPro"/>
</dbReference>
<dbReference type="InterPro" id="IPR001196">
    <property type="entry name" value="Ribosomal_uL15_CS"/>
</dbReference>
<comment type="subunit">
    <text evidence="4">Part of the 50S ribosomal subunit.</text>
</comment>
<dbReference type="Proteomes" id="UP000064967">
    <property type="component" value="Chromosome"/>
</dbReference>
<dbReference type="HAMAP" id="MF_01341">
    <property type="entry name" value="Ribosomal_uL15"/>
    <property type="match status" value="1"/>
</dbReference>
<dbReference type="InterPro" id="IPR005749">
    <property type="entry name" value="Ribosomal_uL15_bac-type"/>
</dbReference>
<keyword evidence="9" id="KW-1185">Reference proteome</keyword>
<dbReference type="GO" id="GO:0022625">
    <property type="term" value="C:cytosolic large ribosomal subunit"/>
    <property type="evidence" value="ECO:0007669"/>
    <property type="project" value="TreeGrafter"/>
</dbReference>
<dbReference type="Gene3D" id="3.100.10.10">
    <property type="match status" value="1"/>
</dbReference>
<dbReference type="STRING" id="1391654.AKJ09_00196"/>
<comment type="function">
    <text evidence="4">Binds to the 23S rRNA.</text>
</comment>
<sequence>MADTLSKLAKPEGATRDKIRKGRGVGSGLGKTAGRGQKGQYARRGTFKPWFEGGQTPLARRLPKRGFTNIFKAVVAEVNVSDLEAFEAGAKVDEAALRARGIIKGKFDRIKVLGRGELTKAVTVTAHSFSKSAQEKIAKAGGKTVLLAQAQAAAAAE</sequence>
<protein>
    <recommendedName>
        <fullName evidence="4">Large ribosomal subunit protein uL15</fullName>
    </recommendedName>
</protein>
<keyword evidence="4" id="KW-0699">rRNA-binding</keyword>
<dbReference type="PROSITE" id="PS00475">
    <property type="entry name" value="RIBOSOMAL_L15"/>
    <property type="match status" value="1"/>
</dbReference>
<organism evidence="8 9">
    <name type="scientific">Labilithrix luteola</name>
    <dbReference type="NCBI Taxonomy" id="1391654"/>
    <lineage>
        <taxon>Bacteria</taxon>
        <taxon>Pseudomonadati</taxon>
        <taxon>Myxococcota</taxon>
        <taxon>Polyangia</taxon>
        <taxon>Polyangiales</taxon>
        <taxon>Labilitrichaceae</taxon>
        <taxon>Labilithrix</taxon>
    </lineage>
</organism>
<dbReference type="RefSeq" id="WP_146645189.1">
    <property type="nucleotide sequence ID" value="NZ_CP012333.1"/>
</dbReference>
<reference evidence="8 9" key="1">
    <citation type="submission" date="2015-08" db="EMBL/GenBank/DDBJ databases">
        <authorList>
            <person name="Babu N.S."/>
            <person name="Beckwith C.J."/>
            <person name="Beseler K.G."/>
            <person name="Brison A."/>
            <person name="Carone J.V."/>
            <person name="Caskin T.P."/>
            <person name="Diamond M."/>
            <person name="Durham M.E."/>
            <person name="Foxe J.M."/>
            <person name="Go M."/>
            <person name="Henderson B.A."/>
            <person name="Jones I.B."/>
            <person name="McGettigan J.A."/>
            <person name="Micheletti S.J."/>
            <person name="Nasrallah M.E."/>
            <person name="Ortiz D."/>
            <person name="Piller C.R."/>
            <person name="Privatt S.R."/>
            <person name="Schneider S.L."/>
            <person name="Sharp S."/>
            <person name="Smith T.C."/>
            <person name="Stanton J.D."/>
            <person name="Ullery H.E."/>
            <person name="Wilson R.J."/>
            <person name="Serrano M.G."/>
            <person name="Buck G."/>
            <person name="Lee V."/>
            <person name="Wang Y."/>
            <person name="Carvalho R."/>
            <person name="Voegtly L."/>
            <person name="Shi R."/>
            <person name="Duckworth R."/>
            <person name="Johnson A."/>
            <person name="Loviza R."/>
            <person name="Walstead R."/>
            <person name="Shah Z."/>
            <person name="Kiflezghi M."/>
            <person name="Wade K."/>
            <person name="Ball S.L."/>
            <person name="Bradley K.W."/>
            <person name="Asai D.J."/>
            <person name="Bowman C.A."/>
            <person name="Russell D.A."/>
            <person name="Pope W.H."/>
            <person name="Jacobs-Sera D."/>
            <person name="Hendrix R.W."/>
            <person name="Hatfull G.F."/>
        </authorList>
    </citation>
    <scope>NUCLEOTIDE SEQUENCE [LARGE SCALE GENOMIC DNA]</scope>
    <source>
        <strain evidence="8 9">DSM 27648</strain>
    </source>
</reference>
<evidence type="ECO:0000256" key="1">
    <source>
        <dbReference type="ARBA" id="ARBA00007320"/>
    </source>
</evidence>
<dbReference type="NCBIfam" id="TIGR01071">
    <property type="entry name" value="rplO_bact"/>
    <property type="match status" value="1"/>
</dbReference>
<feature type="compositionally biased region" description="Gly residues" evidence="6">
    <location>
        <begin position="24"/>
        <end position="37"/>
    </location>
</feature>
<feature type="region of interest" description="Disordered" evidence="6">
    <location>
        <begin position="1"/>
        <end position="41"/>
    </location>
</feature>
<dbReference type="GO" id="GO:0019843">
    <property type="term" value="F:rRNA binding"/>
    <property type="evidence" value="ECO:0007669"/>
    <property type="project" value="UniProtKB-UniRule"/>
</dbReference>
<dbReference type="GO" id="GO:0006412">
    <property type="term" value="P:translation"/>
    <property type="evidence" value="ECO:0007669"/>
    <property type="project" value="UniProtKB-UniRule"/>
</dbReference>
<gene>
    <name evidence="4" type="primary">rplO</name>
    <name evidence="8" type="ORF">AKJ09_00196</name>
</gene>
<evidence type="ECO:0000256" key="3">
    <source>
        <dbReference type="ARBA" id="ARBA00023274"/>
    </source>
</evidence>
<evidence type="ECO:0000256" key="5">
    <source>
        <dbReference type="RuleBase" id="RU003888"/>
    </source>
</evidence>
<name>A0A0K1PJ35_9BACT</name>
<dbReference type="PANTHER" id="PTHR12934">
    <property type="entry name" value="50S RIBOSOMAL PROTEIN L15"/>
    <property type="match status" value="1"/>
</dbReference>
<keyword evidence="2 4" id="KW-0689">Ribosomal protein</keyword>
<dbReference type="KEGG" id="llu:AKJ09_00196"/>
<dbReference type="PATRIC" id="fig|1391654.3.peg.211"/>
<dbReference type="Pfam" id="PF00828">
    <property type="entry name" value="Ribosomal_L27A"/>
    <property type="match status" value="1"/>
</dbReference>
<evidence type="ECO:0000256" key="4">
    <source>
        <dbReference type="HAMAP-Rule" id="MF_01341"/>
    </source>
</evidence>
<dbReference type="AlphaFoldDB" id="A0A0K1PJ35"/>
<feature type="domain" description="Large ribosomal subunit protein uL15/eL18" evidence="7">
    <location>
        <begin position="77"/>
        <end position="144"/>
    </location>
</feature>
<dbReference type="InterPro" id="IPR030878">
    <property type="entry name" value="Ribosomal_uL15"/>
</dbReference>
<keyword evidence="4" id="KW-0694">RNA-binding</keyword>
<evidence type="ECO:0000313" key="9">
    <source>
        <dbReference type="Proteomes" id="UP000064967"/>
    </source>
</evidence>
<evidence type="ECO:0000313" key="8">
    <source>
        <dbReference type="EMBL" id="AKU93532.1"/>
    </source>
</evidence>
<evidence type="ECO:0000256" key="6">
    <source>
        <dbReference type="SAM" id="MobiDB-lite"/>
    </source>
</evidence>
<dbReference type="EMBL" id="CP012333">
    <property type="protein sequence ID" value="AKU93532.1"/>
    <property type="molecule type" value="Genomic_DNA"/>
</dbReference>
<keyword evidence="3 4" id="KW-0687">Ribonucleoprotein</keyword>
<dbReference type="SUPFAM" id="SSF52080">
    <property type="entry name" value="Ribosomal proteins L15p and L18e"/>
    <property type="match status" value="1"/>
</dbReference>
<evidence type="ECO:0000256" key="2">
    <source>
        <dbReference type="ARBA" id="ARBA00022980"/>
    </source>
</evidence>
<accession>A0A0K1PJ35</accession>